<organism evidence="2 3">
    <name type="scientific">Luteimonas wenzhouensis</name>
    <dbReference type="NCBI Taxonomy" id="2599615"/>
    <lineage>
        <taxon>Bacteria</taxon>
        <taxon>Pseudomonadati</taxon>
        <taxon>Pseudomonadota</taxon>
        <taxon>Gammaproteobacteria</taxon>
        <taxon>Lysobacterales</taxon>
        <taxon>Lysobacteraceae</taxon>
        <taxon>Luteimonas</taxon>
    </lineage>
</organism>
<feature type="transmembrane region" description="Helical" evidence="1">
    <location>
        <begin position="358"/>
        <end position="376"/>
    </location>
</feature>
<feature type="transmembrane region" description="Helical" evidence="1">
    <location>
        <begin position="36"/>
        <end position="58"/>
    </location>
</feature>
<feature type="transmembrane region" description="Helical" evidence="1">
    <location>
        <begin position="415"/>
        <end position="441"/>
    </location>
</feature>
<evidence type="ECO:0000313" key="2">
    <source>
        <dbReference type="EMBL" id="TWT22171.1"/>
    </source>
</evidence>
<keyword evidence="1" id="KW-0472">Membrane</keyword>
<reference evidence="2 3" key="1">
    <citation type="submission" date="2019-07" db="EMBL/GenBank/DDBJ databases">
        <title>Luteimonas sp. YD-1 nov., isolated from acidic soil.</title>
        <authorList>
            <person name="Zhou J."/>
        </authorList>
    </citation>
    <scope>NUCLEOTIDE SEQUENCE [LARGE SCALE GENOMIC DNA]</scope>
    <source>
        <strain evidence="2 3">YD-1</strain>
    </source>
</reference>
<feature type="transmembrane region" description="Helical" evidence="1">
    <location>
        <begin position="65"/>
        <end position="84"/>
    </location>
</feature>
<sequence length="459" mass="49568">MSGAQRPPVVENSGWRWGPFTFRLPFLHTRPHWPEIAQGLLVATATGLALVPILVGYFGMSFEEAIAASLLVSTLIVIALWVFGEPYAPGWTTPALPLVLAFVLPRYDTPDLRFQAMTAMSLSFAVLVFVLGITRAGPRLIAWLPPTLRATILIGSALAAFRQVFVTDAPRFLHQQPMSILLACAICLVVVFSAPLQRLQGRLPWLRHLVALGLLPGFLAAAIVGPLVGEVSYDVQWGWMLPPVGDALAKMSPFAIGWPPLSMYLDVLPLVLLTYVITFGDWVTAEAVIRDAQPARPDDPIRIDARRSHLTLAVRNAAAGLVAPFFTTQGALWAGVHVVVVSRWRQGPQAMRDLHSGLISYFMMGLPVIYFVLPLLTGLQPLLGVALAITLVTTGFACAYIGMGIPRSNAERGSAVLGGVALSLFDPWIALAAALACWWLLVGREQKPATATAGAEEHA</sequence>
<comment type="caution">
    <text evidence="2">The sequence shown here is derived from an EMBL/GenBank/DDBJ whole genome shotgun (WGS) entry which is preliminary data.</text>
</comment>
<name>A0A5C5U6T4_9GAMM</name>
<feature type="transmembrane region" description="Helical" evidence="1">
    <location>
        <begin position="114"/>
        <end position="134"/>
    </location>
</feature>
<keyword evidence="1" id="KW-1133">Transmembrane helix</keyword>
<protein>
    <recommendedName>
        <fullName evidence="4">Xanthine/uracil/vitamin C permease</fullName>
    </recommendedName>
</protein>
<proteinExistence type="predicted"/>
<keyword evidence="1" id="KW-0812">Transmembrane</keyword>
<feature type="transmembrane region" description="Helical" evidence="1">
    <location>
        <begin position="261"/>
        <end position="283"/>
    </location>
</feature>
<feature type="transmembrane region" description="Helical" evidence="1">
    <location>
        <begin position="146"/>
        <end position="165"/>
    </location>
</feature>
<feature type="transmembrane region" description="Helical" evidence="1">
    <location>
        <begin position="208"/>
        <end position="229"/>
    </location>
</feature>
<evidence type="ECO:0008006" key="4">
    <source>
        <dbReference type="Google" id="ProtNLM"/>
    </source>
</evidence>
<dbReference type="OrthoDB" id="354989at2"/>
<accession>A0A5C5U6T4</accession>
<dbReference type="EMBL" id="VOHE01000001">
    <property type="protein sequence ID" value="TWT22171.1"/>
    <property type="molecule type" value="Genomic_DNA"/>
</dbReference>
<keyword evidence="3" id="KW-1185">Reference proteome</keyword>
<dbReference type="Proteomes" id="UP000315949">
    <property type="component" value="Unassembled WGS sequence"/>
</dbReference>
<evidence type="ECO:0000313" key="3">
    <source>
        <dbReference type="Proteomes" id="UP000315949"/>
    </source>
</evidence>
<dbReference type="AlphaFoldDB" id="A0A5C5U6T4"/>
<feature type="transmembrane region" description="Helical" evidence="1">
    <location>
        <begin position="177"/>
        <end position="196"/>
    </location>
</feature>
<dbReference type="RefSeq" id="WP_146310739.1">
    <property type="nucleotide sequence ID" value="NZ_VOHE01000001.1"/>
</dbReference>
<feature type="transmembrane region" description="Helical" evidence="1">
    <location>
        <begin position="382"/>
        <end position="403"/>
    </location>
</feature>
<evidence type="ECO:0000256" key="1">
    <source>
        <dbReference type="SAM" id="Phobius"/>
    </source>
</evidence>
<gene>
    <name evidence="2" type="ORF">FQY79_03410</name>
</gene>